<dbReference type="Proteomes" id="UP001054945">
    <property type="component" value="Unassembled WGS sequence"/>
</dbReference>
<dbReference type="AlphaFoldDB" id="A0AAV4PFA2"/>
<evidence type="ECO:0000256" key="1">
    <source>
        <dbReference type="SAM" id="MobiDB-lite"/>
    </source>
</evidence>
<feature type="compositionally biased region" description="Polar residues" evidence="1">
    <location>
        <begin position="71"/>
        <end position="84"/>
    </location>
</feature>
<protein>
    <submittedName>
        <fullName evidence="2">Uncharacterized protein</fullName>
    </submittedName>
</protein>
<comment type="caution">
    <text evidence="2">The sequence shown here is derived from an EMBL/GenBank/DDBJ whole genome shotgun (WGS) entry which is preliminary data.</text>
</comment>
<proteinExistence type="predicted"/>
<sequence>MQTLEESDTENPLKIQNQAFQLAIHPEIGNFFRICFYAGRKVTVSVHDLQKALVTDTPRCWKQALARHSETSGQKSALQTTREALQQPKEKHRNRIERASRFRWGTENARHTEMSLLF</sequence>
<dbReference type="EMBL" id="BPLR01004492">
    <property type="protein sequence ID" value="GIX95314.1"/>
    <property type="molecule type" value="Genomic_DNA"/>
</dbReference>
<evidence type="ECO:0000313" key="3">
    <source>
        <dbReference type="Proteomes" id="UP001054945"/>
    </source>
</evidence>
<reference evidence="2 3" key="1">
    <citation type="submission" date="2021-06" db="EMBL/GenBank/DDBJ databases">
        <title>Caerostris extrusa draft genome.</title>
        <authorList>
            <person name="Kono N."/>
            <person name="Arakawa K."/>
        </authorList>
    </citation>
    <scope>NUCLEOTIDE SEQUENCE [LARGE SCALE GENOMIC DNA]</scope>
</reference>
<evidence type="ECO:0000313" key="2">
    <source>
        <dbReference type="EMBL" id="GIX95314.1"/>
    </source>
</evidence>
<gene>
    <name evidence="2" type="ORF">CEXT_726691</name>
</gene>
<feature type="region of interest" description="Disordered" evidence="1">
    <location>
        <begin position="66"/>
        <end position="99"/>
    </location>
</feature>
<accession>A0AAV4PFA2</accession>
<name>A0AAV4PFA2_CAEEX</name>
<keyword evidence="3" id="KW-1185">Reference proteome</keyword>
<organism evidence="2 3">
    <name type="scientific">Caerostris extrusa</name>
    <name type="common">Bark spider</name>
    <name type="synonym">Caerostris bankana</name>
    <dbReference type="NCBI Taxonomy" id="172846"/>
    <lineage>
        <taxon>Eukaryota</taxon>
        <taxon>Metazoa</taxon>
        <taxon>Ecdysozoa</taxon>
        <taxon>Arthropoda</taxon>
        <taxon>Chelicerata</taxon>
        <taxon>Arachnida</taxon>
        <taxon>Araneae</taxon>
        <taxon>Araneomorphae</taxon>
        <taxon>Entelegynae</taxon>
        <taxon>Araneoidea</taxon>
        <taxon>Araneidae</taxon>
        <taxon>Caerostris</taxon>
    </lineage>
</organism>